<evidence type="ECO:0000313" key="3">
    <source>
        <dbReference type="Proteomes" id="UP000059680"/>
    </source>
</evidence>
<dbReference type="PaxDb" id="39947-A0A0P0WSX9"/>
<feature type="compositionally biased region" description="Basic and acidic residues" evidence="1">
    <location>
        <begin position="111"/>
        <end position="123"/>
    </location>
</feature>
<gene>
    <name evidence="2" type="ordered locus">Os06g0146500</name>
    <name evidence="2" type="ORF">OSNPB_060146500</name>
</gene>
<keyword evidence="3" id="KW-1185">Reference proteome</keyword>
<dbReference type="AlphaFoldDB" id="A0A0P0WSX9"/>
<organism evidence="2 3">
    <name type="scientific">Oryza sativa subsp. japonica</name>
    <name type="common">Rice</name>
    <dbReference type="NCBI Taxonomy" id="39947"/>
    <lineage>
        <taxon>Eukaryota</taxon>
        <taxon>Viridiplantae</taxon>
        <taxon>Streptophyta</taxon>
        <taxon>Embryophyta</taxon>
        <taxon>Tracheophyta</taxon>
        <taxon>Spermatophyta</taxon>
        <taxon>Magnoliopsida</taxon>
        <taxon>Liliopsida</taxon>
        <taxon>Poales</taxon>
        <taxon>Poaceae</taxon>
        <taxon>BOP clade</taxon>
        <taxon>Oryzoideae</taxon>
        <taxon>Oryzeae</taxon>
        <taxon>Oryzinae</taxon>
        <taxon>Oryza</taxon>
        <taxon>Oryza sativa</taxon>
    </lineage>
</organism>
<name>A0A0P0WSX9_ORYSJ</name>
<accession>A0A0P0WSX9</accession>
<evidence type="ECO:0000256" key="1">
    <source>
        <dbReference type="SAM" id="MobiDB-lite"/>
    </source>
</evidence>
<evidence type="ECO:0000313" key="2">
    <source>
        <dbReference type="EMBL" id="BAS96141.1"/>
    </source>
</evidence>
<dbReference type="EMBL" id="AP014962">
    <property type="protein sequence ID" value="BAS96141.1"/>
    <property type="molecule type" value="Genomic_DNA"/>
</dbReference>
<sequence>MPEHPPCLTPILKQRSSFRSALILFRCFKAFSVNEIAGAMLPDVVAAAAGGTEARRETTALPPREPPLQKRIEEAGGEGDTARWGRAAPGRAQDVPDASAMGGGGGLVGERSGEGETGRRRKEEEDDDEEEERKDLGVSGPPGLLESFWAPPLYPGFLFWSTIWERLLLAV</sequence>
<reference evidence="2 3" key="2">
    <citation type="journal article" date="2013" name="Plant Cell Physiol.">
        <title>Rice Annotation Project Database (RAP-DB): an integrative and interactive database for rice genomics.</title>
        <authorList>
            <person name="Sakai H."/>
            <person name="Lee S.S."/>
            <person name="Tanaka T."/>
            <person name="Numa H."/>
            <person name="Kim J."/>
            <person name="Kawahara Y."/>
            <person name="Wakimoto H."/>
            <person name="Yang C.C."/>
            <person name="Iwamoto M."/>
            <person name="Abe T."/>
            <person name="Yamada Y."/>
            <person name="Muto A."/>
            <person name="Inokuchi H."/>
            <person name="Ikemura T."/>
            <person name="Matsumoto T."/>
            <person name="Sasaki T."/>
            <person name="Itoh T."/>
        </authorList>
    </citation>
    <scope>NUCLEOTIDE SEQUENCE [LARGE SCALE GENOMIC DNA]</scope>
    <source>
        <strain evidence="3">cv. Nipponbare</strain>
    </source>
</reference>
<dbReference type="Proteomes" id="UP000059680">
    <property type="component" value="Chromosome 6"/>
</dbReference>
<feature type="region of interest" description="Disordered" evidence="1">
    <location>
        <begin position="54"/>
        <end position="145"/>
    </location>
</feature>
<proteinExistence type="predicted"/>
<protein>
    <submittedName>
        <fullName evidence="2">Os06g0146500 protein</fullName>
    </submittedName>
</protein>
<reference evidence="2 3" key="3">
    <citation type="journal article" date="2013" name="Rice">
        <title>Improvement of the Oryza sativa Nipponbare reference genome using next generation sequence and optical map data.</title>
        <authorList>
            <person name="Kawahara Y."/>
            <person name="de la Bastide M."/>
            <person name="Hamilton J.P."/>
            <person name="Kanamori H."/>
            <person name="McCombie W.R."/>
            <person name="Ouyang S."/>
            <person name="Schwartz D.C."/>
            <person name="Tanaka T."/>
            <person name="Wu J."/>
            <person name="Zhou S."/>
            <person name="Childs K.L."/>
            <person name="Davidson R.M."/>
            <person name="Lin H."/>
            <person name="Quesada-Ocampo L."/>
            <person name="Vaillancourt B."/>
            <person name="Sakai H."/>
            <person name="Lee S.S."/>
            <person name="Kim J."/>
            <person name="Numa H."/>
            <person name="Itoh T."/>
            <person name="Buell C.R."/>
            <person name="Matsumoto T."/>
        </authorList>
    </citation>
    <scope>NUCLEOTIDE SEQUENCE [LARGE SCALE GENOMIC DNA]</scope>
    <source>
        <strain evidence="3">cv. Nipponbare</strain>
    </source>
</reference>
<reference evidence="3" key="1">
    <citation type="journal article" date="2005" name="Nature">
        <title>The map-based sequence of the rice genome.</title>
        <authorList>
            <consortium name="International rice genome sequencing project (IRGSP)"/>
            <person name="Matsumoto T."/>
            <person name="Wu J."/>
            <person name="Kanamori H."/>
            <person name="Katayose Y."/>
            <person name="Fujisawa M."/>
            <person name="Namiki N."/>
            <person name="Mizuno H."/>
            <person name="Yamamoto K."/>
            <person name="Antonio B.A."/>
            <person name="Baba T."/>
            <person name="Sakata K."/>
            <person name="Nagamura Y."/>
            <person name="Aoki H."/>
            <person name="Arikawa K."/>
            <person name="Arita K."/>
            <person name="Bito T."/>
            <person name="Chiden Y."/>
            <person name="Fujitsuka N."/>
            <person name="Fukunaka R."/>
            <person name="Hamada M."/>
            <person name="Harada C."/>
            <person name="Hayashi A."/>
            <person name="Hijishita S."/>
            <person name="Honda M."/>
            <person name="Hosokawa S."/>
            <person name="Ichikawa Y."/>
            <person name="Idonuma A."/>
            <person name="Iijima M."/>
            <person name="Ikeda M."/>
            <person name="Ikeno M."/>
            <person name="Ito K."/>
            <person name="Ito S."/>
            <person name="Ito T."/>
            <person name="Ito Y."/>
            <person name="Ito Y."/>
            <person name="Iwabuchi A."/>
            <person name="Kamiya K."/>
            <person name="Karasawa W."/>
            <person name="Kurita K."/>
            <person name="Katagiri S."/>
            <person name="Kikuta A."/>
            <person name="Kobayashi H."/>
            <person name="Kobayashi N."/>
            <person name="Machita K."/>
            <person name="Maehara T."/>
            <person name="Masukawa M."/>
            <person name="Mizubayashi T."/>
            <person name="Mukai Y."/>
            <person name="Nagasaki H."/>
            <person name="Nagata Y."/>
            <person name="Naito S."/>
            <person name="Nakashima M."/>
            <person name="Nakama Y."/>
            <person name="Nakamichi Y."/>
            <person name="Nakamura M."/>
            <person name="Meguro A."/>
            <person name="Negishi M."/>
            <person name="Ohta I."/>
            <person name="Ohta T."/>
            <person name="Okamoto M."/>
            <person name="Ono N."/>
            <person name="Saji S."/>
            <person name="Sakaguchi M."/>
            <person name="Sakai K."/>
            <person name="Shibata M."/>
            <person name="Shimokawa T."/>
            <person name="Song J."/>
            <person name="Takazaki Y."/>
            <person name="Terasawa K."/>
            <person name="Tsugane M."/>
            <person name="Tsuji K."/>
            <person name="Ueda S."/>
            <person name="Waki K."/>
            <person name="Yamagata H."/>
            <person name="Yamamoto M."/>
            <person name="Yamamoto S."/>
            <person name="Yamane H."/>
            <person name="Yoshiki S."/>
            <person name="Yoshihara R."/>
            <person name="Yukawa K."/>
            <person name="Zhong H."/>
            <person name="Yano M."/>
            <person name="Yuan Q."/>
            <person name="Ouyang S."/>
            <person name="Liu J."/>
            <person name="Jones K.M."/>
            <person name="Gansberger K."/>
            <person name="Moffat K."/>
            <person name="Hill J."/>
            <person name="Bera J."/>
            <person name="Fadrosh D."/>
            <person name="Jin S."/>
            <person name="Johri S."/>
            <person name="Kim M."/>
            <person name="Overton L."/>
            <person name="Reardon M."/>
            <person name="Tsitrin T."/>
            <person name="Vuong H."/>
            <person name="Weaver B."/>
            <person name="Ciecko A."/>
            <person name="Tallon L."/>
            <person name="Jackson J."/>
            <person name="Pai G."/>
            <person name="Aken S.V."/>
            <person name="Utterback T."/>
            <person name="Reidmuller S."/>
            <person name="Feldblyum T."/>
            <person name="Hsiao J."/>
            <person name="Zismann V."/>
            <person name="Iobst S."/>
            <person name="de Vazeille A.R."/>
            <person name="Buell C.R."/>
            <person name="Ying K."/>
            <person name="Li Y."/>
            <person name="Lu T."/>
            <person name="Huang Y."/>
            <person name="Zhao Q."/>
            <person name="Feng Q."/>
            <person name="Zhang L."/>
            <person name="Zhu J."/>
            <person name="Weng Q."/>
            <person name="Mu J."/>
            <person name="Lu Y."/>
            <person name="Fan D."/>
            <person name="Liu Y."/>
            <person name="Guan J."/>
            <person name="Zhang Y."/>
            <person name="Yu S."/>
            <person name="Liu X."/>
            <person name="Zhang Y."/>
            <person name="Hong G."/>
            <person name="Han B."/>
            <person name="Choisne N."/>
            <person name="Demange N."/>
            <person name="Orjeda G."/>
            <person name="Samain S."/>
            <person name="Cattolico L."/>
            <person name="Pelletier E."/>
            <person name="Couloux A."/>
            <person name="Segurens B."/>
            <person name="Wincker P."/>
            <person name="D'Hont A."/>
            <person name="Scarpelli C."/>
            <person name="Weissenbach J."/>
            <person name="Salanoubat M."/>
            <person name="Quetier F."/>
            <person name="Yu Y."/>
            <person name="Kim H.R."/>
            <person name="Rambo T."/>
            <person name="Currie J."/>
            <person name="Collura K."/>
            <person name="Luo M."/>
            <person name="Yang T."/>
            <person name="Ammiraju J.S.S."/>
            <person name="Engler F."/>
            <person name="Soderlund C."/>
            <person name="Wing R.A."/>
            <person name="Palmer L.E."/>
            <person name="de la Bastide M."/>
            <person name="Spiegel L."/>
            <person name="Nascimento L."/>
            <person name="Zutavern T."/>
            <person name="O'Shaughnessy A."/>
            <person name="Dike S."/>
            <person name="Dedhia N."/>
            <person name="Preston R."/>
            <person name="Balija V."/>
            <person name="McCombie W.R."/>
            <person name="Chow T."/>
            <person name="Chen H."/>
            <person name="Chung M."/>
            <person name="Chen C."/>
            <person name="Shaw J."/>
            <person name="Wu H."/>
            <person name="Hsiao K."/>
            <person name="Chao Y."/>
            <person name="Chu M."/>
            <person name="Cheng C."/>
            <person name="Hour A."/>
            <person name="Lee P."/>
            <person name="Lin S."/>
            <person name="Lin Y."/>
            <person name="Liou J."/>
            <person name="Liu S."/>
            <person name="Hsing Y."/>
            <person name="Raghuvanshi S."/>
            <person name="Mohanty A."/>
            <person name="Bharti A.K."/>
            <person name="Gaur A."/>
            <person name="Gupta V."/>
            <person name="Kumar D."/>
            <person name="Ravi V."/>
            <person name="Vij S."/>
            <person name="Kapur A."/>
            <person name="Khurana P."/>
            <person name="Khurana P."/>
            <person name="Khurana J.P."/>
            <person name="Tyagi A.K."/>
            <person name="Gaikwad K."/>
            <person name="Singh A."/>
            <person name="Dalal V."/>
            <person name="Srivastava S."/>
            <person name="Dixit A."/>
            <person name="Pal A.K."/>
            <person name="Ghazi I.A."/>
            <person name="Yadav M."/>
            <person name="Pandit A."/>
            <person name="Bhargava A."/>
            <person name="Sureshbabu K."/>
            <person name="Batra K."/>
            <person name="Sharma T.R."/>
            <person name="Mohapatra T."/>
            <person name="Singh N.K."/>
            <person name="Messing J."/>
            <person name="Nelson A.B."/>
            <person name="Fuks G."/>
            <person name="Kavchok S."/>
            <person name="Keizer G."/>
            <person name="Linton E."/>
            <person name="Llaca V."/>
            <person name="Song R."/>
            <person name="Tanyolac B."/>
            <person name="Young S."/>
            <person name="Ho-Il K."/>
            <person name="Hahn J.H."/>
            <person name="Sangsakoo G."/>
            <person name="Vanavichit A."/>
            <person name="de Mattos Luiz.A.T."/>
            <person name="Zimmer P.D."/>
            <person name="Malone G."/>
            <person name="Dellagostin O."/>
            <person name="de Oliveira A.C."/>
            <person name="Bevan M."/>
            <person name="Bancroft I."/>
            <person name="Minx P."/>
            <person name="Cordum H."/>
            <person name="Wilson R."/>
            <person name="Cheng Z."/>
            <person name="Jin W."/>
            <person name="Jiang J."/>
            <person name="Leong S.A."/>
            <person name="Iwama H."/>
            <person name="Gojobori T."/>
            <person name="Itoh T."/>
            <person name="Niimura Y."/>
            <person name="Fujii Y."/>
            <person name="Habara T."/>
            <person name="Sakai H."/>
            <person name="Sato Y."/>
            <person name="Wilson G."/>
            <person name="Kumar K."/>
            <person name="McCouch S."/>
            <person name="Juretic N."/>
            <person name="Hoen D."/>
            <person name="Wright S."/>
            <person name="Bruskiewich R."/>
            <person name="Bureau T."/>
            <person name="Miyao A."/>
            <person name="Hirochika H."/>
            <person name="Nishikawa T."/>
            <person name="Kadowaki K."/>
            <person name="Sugiura M."/>
            <person name="Burr B."/>
            <person name="Sasaki T."/>
        </authorList>
    </citation>
    <scope>NUCLEOTIDE SEQUENCE [LARGE SCALE GENOMIC DNA]</scope>
    <source>
        <strain evidence="3">cv. Nipponbare</strain>
    </source>
</reference>
<dbReference type="Gramene" id="Os06t0146500-00">
    <property type="protein sequence ID" value="Os06t0146500-00"/>
    <property type="gene ID" value="Os06g0146500"/>
</dbReference>
<dbReference type="InParanoid" id="A0A0P0WSX9"/>